<evidence type="ECO:0000313" key="6">
    <source>
        <dbReference type="EMBL" id="MET2832848.1"/>
    </source>
</evidence>
<comment type="subcellular location">
    <subcellularLocation>
        <location evidence="1">Periplasm</location>
    </subcellularLocation>
</comment>
<dbReference type="PANTHER" id="PTHR30290:SF10">
    <property type="entry name" value="PERIPLASMIC OLIGOPEPTIDE-BINDING PROTEIN-RELATED"/>
    <property type="match status" value="1"/>
</dbReference>
<dbReference type="InterPro" id="IPR006311">
    <property type="entry name" value="TAT_signal"/>
</dbReference>
<reference evidence="6 7" key="1">
    <citation type="submission" date="2024-06" db="EMBL/GenBank/DDBJ databases">
        <authorList>
            <person name="Kim D.-U."/>
        </authorList>
    </citation>
    <scope>NUCLEOTIDE SEQUENCE [LARGE SCALE GENOMIC DNA]</scope>
    <source>
        <strain evidence="6 7">KACC15460</strain>
    </source>
</reference>
<dbReference type="Proteomes" id="UP001548832">
    <property type="component" value="Unassembled WGS sequence"/>
</dbReference>
<evidence type="ECO:0000259" key="5">
    <source>
        <dbReference type="Pfam" id="PF00496"/>
    </source>
</evidence>
<dbReference type="InterPro" id="IPR039424">
    <property type="entry name" value="SBP_5"/>
</dbReference>
<gene>
    <name evidence="6" type="ORF">ABVQ20_38665</name>
</gene>
<proteinExistence type="inferred from homology"/>
<organism evidence="6 7">
    <name type="scientific">Mesorhizobium shangrilense</name>
    <dbReference type="NCBI Taxonomy" id="460060"/>
    <lineage>
        <taxon>Bacteria</taxon>
        <taxon>Pseudomonadati</taxon>
        <taxon>Pseudomonadota</taxon>
        <taxon>Alphaproteobacteria</taxon>
        <taxon>Hyphomicrobiales</taxon>
        <taxon>Phyllobacteriaceae</taxon>
        <taxon>Mesorhizobium</taxon>
    </lineage>
</organism>
<dbReference type="PIRSF" id="PIRSF002741">
    <property type="entry name" value="MppA"/>
    <property type="match status" value="1"/>
</dbReference>
<dbReference type="PROSITE" id="PS51318">
    <property type="entry name" value="TAT"/>
    <property type="match status" value="1"/>
</dbReference>
<dbReference type="EMBL" id="JBEWSZ010000014">
    <property type="protein sequence ID" value="MET2832848.1"/>
    <property type="molecule type" value="Genomic_DNA"/>
</dbReference>
<accession>A0ABV2DS49</accession>
<evidence type="ECO:0000256" key="3">
    <source>
        <dbReference type="ARBA" id="ARBA00022448"/>
    </source>
</evidence>
<dbReference type="Gene3D" id="3.10.105.10">
    <property type="entry name" value="Dipeptide-binding Protein, Domain 3"/>
    <property type="match status" value="1"/>
</dbReference>
<sequence>MKNENSGSRAVSGVSRRTLIKTGFAVGGLLALERAGWAAGTSVAPKRGGHFRAGVGGANTGDSLDPSTFTDTFIISLAFAIRDNLVAVGADNNLEAGLAESWETGKNATEWTFKIRRGVRFSNGKSLTTDDVIASIHYHRGEKSKSGAASLLERVKDISAVGDDAVKFTLKFADVDFPFVLTDYHLNILPSADGSVDWKSGAGTGPYKLESFEPGVSAKLSRSAEHWNSAVGFFDSIELIAINDAATRQNALIYGEVDAISKPDLKLISFLERNKDIQIVDVPGRIWHCGIMRTDVAPFDNNDLRLALKYSIDRDQYVKKVLKGYGTIGNDNPLGPAYRFHADDITPREYDTDKVKFHLNKAGYHKEELKLITAELFPGQNSAVELYQQEAEKAGVNIKIETRPTDGFFTDVWLKEPFQWGWWGPRITEDLMLSLTFLSTAPWNDAKFKSPRLDQLINGARAELDEAKRREMYREAQLIISNEGGHIVPANANLVQAVNKKVVVPRDESGKWKISASWEMDGGYFLKRWSFA</sequence>
<evidence type="ECO:0000256" key="2">
    <source>
        <dbReference type="ARBA" id="ARBA00005695"/>
    </source>
</evidence>
<evidence type="ECO:0000313" key="7">
    <source>
        <dbReference type="Proteomes" id="UP001548832"/>
    </source>
</evidence>
<evidence type="ECO:0000256" key="4">
    <source>
        <dbReference type="ARBA" id="ARBA00022729"/>
    </source>
</evidence>
<dbReference type="Pfam" id="PF00496">
    <property type="entry name" value="SBP_bac_5"/>
    <property type="match status" value="1"/>
</dbReference>
<protein>
    <submittedName>
        <fullName evidence="6">ABC transporter substrate-binding protein</fullName>
    </submittedName>
</protein>
<dbReference type="InterPro" id="IPR030678">
    <property type="entry name" value="Peptide/Ni-bd"/>
</dbReference>
<dbReference type="CDD" id="cd08503">
    <property type="entry name" value="PBP2_NikA_DppA_OppA_like_17"/>
    <property type="match status" value="1"/>
</dbReference>
<dbReference type="RefSeq" id="WP_354465056.1">
    <property type="nucleotide sequence ID" value="NZ_JBEWSZ010000014.1"/>
</dbReference>
<name>A0ABV2DS49_9HYPH</name>
<comment type="caution">
    <text evidence="6">The sequence shown here is derived from an EMBL/GenBank/DDBJ whole genome shotgun (WGS) entry which is preliminary data.</text>
</comment>
<keyword evidence="4" id="KW-0732">Signal</keyword>
<dbReference type="InterPro" id="IPR000914">
    <property type="entry name" value="SBP_5_dom"/>
</dbReference>
<dbReference type="Gene3D" id="3.90.76.10">
    <property type="entry name" value="Dipeptide-binding Protein, Domain 1"/>
    <property type="match status" value="1"/>
</dbReference>
<dbReference type="PANTHER" id="PTHR30290">
    <property type="entry name" value="PERIPLASMIC BINDING COMPONENT OF ABC TRANSPORTER"/>
    <property type="match status" value="1"/>
</dbReference>
<keyword evidence="7" id="KW-1185">Reference proteome</keyword>
<dbReference type="SUPFAM" id="SSF53850">
    <property type="entry name" value="Periplasmic binding protein-like II"/>
    <property type="match status" value="1"/>
</dbReference>
<feature type="domain" description="Solute-binding protein family 5" evidence="5">
    <location>
        <begin position="94"/>
        <end position="443"/>
    </location>
</feature>
<comment type="similarity">
    <text evidence="2">Belongs to the bacterial solute-binding protein 5 family.</text>
</comment>
<evidence type="ECO:0000256" key="1">
    <source>
        <dbReference type="ARBA" id="ARBA00004418"/>
    </source>
</evidence>
<keyword evidence="3" id="KW-0813">Transport</keyword>
<dbReference type="Gene3D" id="3.40.190.10">
    <property type="entry name" value="Periplasmic binding protein-like II"/>
    <property type="match status" value="1"/>
</dbReference>